<dbReference type="InterPro" id="IPR046053">
    <property type="entry name" value="DUF6011"/>
</dbReference>
<sequence length="241" mass="26158">MGAITPKQQAFIKTLLLERASTLGLNEEQVEQYITDHTLNELTAKSASFAIDSIRKIEVKRVGTDHLPKAERIIVNKYANPCALCGHPVRTGTGHALLNAGKWATYHKQGDCSAESAIVPDKLTNESFGTIADGFYAMTSSGTNDLVFYSIKTNKGFHNPSLKGQRGVYMVVGGHKDAKLSGERALHAIKRIAGLTDEGRKQAQALFGQEIGQCGACGRHLTDEETRKRGIGNDCAKRLGF</sequence>
<accession>A0A6J5QRJ3</accession>
<proteinExistence type="predicted"/>
<gene>
    <name evidence="1" type="ORF">UFOVP1130_3</name>
</gene>
<reference evidence="1" key="1">
    <citation type="submission" date="2020-05" db="EMBL/GenBank/DDBJ databases">
        <authorList>
            <person name="Chiriac C."/>
            <person name="Salcher M."/>
            <person name="Ghai R."/>
            <person name="Kavagutti S V."/>
        </authorList>
    </citation>
    <scope>NUCLEOTIDE SEQUENCE</scope>
</reference>
<protein>
    <submittedName>
        <fullName evidence="1">Uncharacterized protein</fullName>
    </submittedName>
</protein>
<name>A0A6J5QRJ3_9CAUD</name>
<dbReference type="EMBL" id="LR797078">
    <property type="protein sequence ID" value="CAB4185136.1"/>
    <property type="molecule type" value="Genomic_DNA"/>
</dbReference>
<dbReference type="Pfam" id="PF19474">
    <property type="entry name" value="DUF6011"/>
    <property type="match status" value="1"/>
</dbReference>
<organism evidence="1">
    <name type="scientific">uncultured Caudovirales phage</name>
    <dbReference type="NCBI Taxonomy" id="2100421"/>
    <lineage>
        <taxon>Viruses</taxon>
        <taxon>Duplodnaviria</taxon>
        <taxon>Heunggongvirae</taxon>
        <taxon>Uroviricota</taxon>
        <taxon>Caudoviricetes</taxon>
        <taxon>Peduoviridae</taxon>
        <taxon>Maltschvirus</taxon>
        <taxon>Maltschvirus maltsch</taxon>
    </lineage>
</organism>
<evidence type="ECO:0000313" key="1">
    <source>
        <dbReference type="EMBL" id="CAB4185136.1"/>
    </source>
</evidence>